<dbReference type="Pfam" id="PF13304">
    <property type="entry name" value="AAA_21"/>
    <property type="match status" value="1"/>
</dbReference>
<accession>A0A4Q0ZBQ9</accession>
<sequence length="457" mass="53810">MELVYLWVEEYKNIRNQGFNFSPRFECEFKDGVLTINENKDYVSIFPDNINVTAIVGENGSGKSSILEILANGSGKDFLCIFEIQTEGNKVLKYFSKRNIKTDIELIQNFDIFKSKQFIYISMSPFENTIEDEVRNLSIANNKFTADNFNNYQAYTSSLLLTQMDYKNILLKEFSINEPHKLTIIEENKTITLLINSDDFNQYFANDLTNKNMKFEFYEKNNTLIRFSSGQKAILYYLSCFLYIQEKITKDCIVLFDEIELFLHPMWQQKILNIFLRVIEKIPKKMPMHLIIPSHSPFILSDIPKENVIFLEKYKEKDEEVKKAIQGIGNCKNASKDIKLKTFGANIHTLLSNGFFMIDGLMGEFAKSKIEEIKKFYELIQELQKKGKENKELWKKSYKRRKKRFENIQKIIGEPFLKTIIKNYLDELEILFNGKKEFLDKEIKRLQDLQKSLHDKA</sequence>
<dbReference type="GO" id="GO:0006302">
    <property type="term" value="P:double-strand break repair"/>
    <property type="evidence" value="ECO:0007669"/>
    <property type="project" value="TreeGrafter"/>
</dbReference>
<dbReference type="RefSeq" id="WP_128987178.1">
    <property type="nucleotide sequence ID" value="NZ_PDJZ01000013.1"/>
</dbReference>
<dbReference type="OrthoDB" id="997844at2"/>
<evidence type="ECO:0000313" key="3">
    <source>
        <dbReference type="Proteomes" id="UP000290870"/>
    </source>
</evidence>
<dbReference type="Proteomes" id="UP000290870">
    <property type="component" value="Unassembled WGS sequence"/>
</dbReference>
<dbReference type="InterPro" id="IPR027417">
    <property type="entry name" value="P-loop_NTPase"/>
</dbReference>
<reference evidence="2 3" key="1">
    <citation type="submission" date="2017-10" db="EMBL/GenBank/DDBJ databases">
        <title>Genomics of the genus Arcobacter.</title>
        <authorList>
            <person name="Perez-Cataluna A."/>
            <person name="Figueras M.J."/>
        </authorList>
    </citation>
    <scope>NUCLEOTIDE SEQUENCE [LARGE SCALE GENOMIC DNA]</scope>
    <source>
        <strain evidence="2 3">F26</strain>
    </source>
</reference>
<dbReference type="SUPFAM" id="SSF52540">
    <property type="entry name" value="P-loop containing nucleoside triphosphate hydrolases"/>
    <property type="match status" value="1"/>
</dbReference>
<dbReference type="GO" id="GO:0005524">
    <property type="term" value="F:ATP binding"/>
    <property type="evidence" value="ECO:0007669"/>
    <property type="project" value="InterPro"/>
</dbReference>
<dbReference type="PANTHER" id="PTHR32182">
    <property type="entry name" value="DNA REPLICATION AND REPAIR PROTEIN RECF"/>
    <property type="match status" value="1"/>
</dbReference>
<feature type="domain" description="ATPase AAA-type core" evidence="1">
    <location>
        <begin position="52"/>
        <end position="301"/>
    </location>
</feature>
<evidence type="ECO:0000259" key="1">
    <source>
        <dbReference type="Pfam" id="PF13304"/>
    </source>
</evidence>
<protein>
    <recommendedName>
        <fullName evidence="1">ATPase AAA-type core domain-containing protein</fullName>
    </recommendedName>
</protein>
<proteinExistence type="predicted"/>
<dbReference type="AlphaFoldDB" id="A0A4Q0ZBQ9"/>
<comment type="caution">
    <text evidence="2">The sequence shown here is derived from an EMBL/GenBank/DDBJ whole genome shotgun (WGS) entry which is preliminary data.</text>
</comment>
<organism evidence="2 3">
    <name type="scientific">Arcobacter cloacae</name>
    <dbReference type="NCBI Taxonomy" id="1054034"/>
    <lineage>
        <taxon>Bacteria</taxon>
        <taxon>Pseudomonadati</taxon>
        <taxon>Campylobacterota</taxon>
        <taxon>Epsilonproteobacteria</taxon>
        <taxon>Campylobacterales</taxon>
        <taxon>Arcobacteraceae</taxon>
        <taxon>Arcobacter</taxon>
    </lineage>
</organism>
<evidence type="ECO:0000313" key="2">
    <source>
        <dbReference type="EMBL" id="RXJ83272.1"/>
    </source>
</evidence>
<dbReference type="PANTHER" id="PTHR32182:SF23">
    <property type="entry name" value="ATP BINDING PROTEIN"/>
    <property type="match status" value="1"/>
</dbReference>
<dbReference type="GO" id="GO:0016887">
    <property type="term" value="F:ATP hydrolysis activity"/>
    <property type="evidence" value="ECO:0007669"/>
    <property type="project" value="InterPro"/>
</dbReference>
<dbReference type="Gene3D" id="3.40.50.300">
    <property type="entry name" value="P-loop containing nucleotide triphosphate hydrolases"/>
    <property type="match status" value="1"/>
</dbReference>
<dbReference type="InterPro" id="IPR003959">
    <property type="entry name" value="ATPase_AAA_core"/>
</dbReference>
<name>A0A4Q0ZBQ9_9BACT</name>
<gene>
    <name evidence="2" type="ORF">CRU90_10190</name>
</gene>
<dbReference type="GO" id="GO:0000731">
    <property type="term" value="P:DNA synthesis involved in DNA repair"/>
    <property type="evidence" value="ECO:0007669"/>
    <property type="project" value="TreeGrafter"/>
</dbReference>
<dbReference type="EMBL" id="PDJZ01000013">
    <property type="protein sequence ID" value="RXJ83272.1"/>
    <property type="molecule type" value="Genomic_DNA"/>
</dbReference>
<dbReference type="CDD" id="cd00267">
    <property type="entry name" value="ABC_ATPase"/>
    <property type="match status" value="1"/>
</dbReference>